<proteinExistence type="predicted"/>
<evidence type="ECO:0000313" key="2">
    <source>
        <dbReference type="Proteomes" id="UP000295673"/>
    </source>
</evidence>
<dbReference type="RefSeq" id="WP_165929153.1">
    <property type="nucleotide sequence ID" value="NZ_SMGR01000001.1"/>
</dbReference>
<sequence>MPLHKTVISIAVQSARCEGLFVIKSVKKIISGAALSVAVFAQPVLSQSGDSARYYGGDARPVKHIHDARQLRQGESVYWLDHANIVNSNVSSPPNYFSIGGYWGVSDRWQLGAVLTSTYGLRSTFSGLLDTDGVGTIGAHAKYQLAQWGDWNLAVMGAIEYINWQQSVPVGGRLMSASPAGSVHLPVTYAPSEMFALSGSLSYALLPQYSRKGGEVGQIFSIGGGVNINPAGPFSFHGSLDYPISGENRLGSGGNLDKLAIWSVGARADLGQGWALDLTASNGYASTPTTKLLSNQRKDAFLVTLGVSKKLGR</sequence>
<keyword evidence="2" id="KW-1185">Reference proteome</keyword>
<comment type="caution">
    <text evidence="1">The sequence shown here is derived from an EMBL/GenBank/DDBJ whole genome shotgun (WGS) entry which is preliminary data.</text>
</comment>
<name>A0A4R1NQT9_9RHOB</name>
<reference evidence="1 2" key="1">
    <citation type="submission" date="2019-03" db="EMBL/GenBank/DDBJ databases">
        <title>Genomic Encyclopedia of Archaeal and Bacterial Type Strains, Phase II (KMG-II): from individual species to whole genera.</title>
        <authorList>
            <person name="Goeker M."/>
        </authorList>
    </citation>
    <scope>NUCLEOTIDE SEQUENCE [LARGE SCALE GENOMIC DNA]</scope>
    <source>
        <strain evidence="1 2">DSM 26433</strain>
    </source>
</reference>
<evidence type="ECO:0000313" key="1">
    <source>
        <dbReference type="EMBL" id="TCL10211.1"/>
    </source>
</evidence>
<dbReference type="AlphaFoldDB" id="A0A4R1NQT9"/>
<protein>
    <submittedName>
        <fullName evidence="1">Uncharacterized protein</fullName>
    </submittedName>
</protein>
<dbReference type="Proteomes" id="UP000295673">
    <property type="component" value="Unassembled WGS sequence"/>
</dbReference>
<organism evidence="1 2">
    <name type="scientific">Shimia isoporae</name>
    <dbReference type="NCBI Taxonomy" id="647720"/>
    <lineage>
        <taxon>Bacteria</taxon>
        <taxon>Pseudomonadati</taxon>
        <taxon>Pseudomonadota</taxon>
        <taxon>Alphaproteobacteria</taxon>
        <taxon>Rhodobacterales</taxon>
        <taxon>Roseobacteraceae</taxon>
    </lineage>
</organism>
<accession>A0A4R1NQT9</accession>
<dbReference type="EMBL" id="SMGR01000001">
    <property type="protein sequence ID" value="TCL10211.1"/>
    <property type="molecule type" value="Genomic_DNA"/>
</dbReference>
<gene>
    <name evidence="1" type="ORF">BXY66_2280</name>
</gene>